<dbReference type="PANTHER" id="PTHR30349:SF64">
    <property type="entry name" value="PROPHAGE INTEGRASE INTD-RELATED"/>
    <property type="match status" value="1"/>
</dbReference>
<dbReference type="GO" id="GO:0006310">
    <property type="term" value="P:DNA recombination"/>
    <property type="evidence" value="ECO:0007669"/>
    <property type="project" value="UniProtKB-KW"/>
</dbReference>
<dbReference type="GO" id="GO:0003677">
    <property type="term" value="F:DNA binding"/>
    <property type="evidence" value="ECO:0007669"/>
    <property type="project" value="UniProtKB-UniRule"/>
</dbReference>
<evidence type="ECO:0000256" key="1">
    <source>
        <dbReference type="ARBA" id="ARBA00008857"/>
    </source>
</evidence>
<dbReference type="RefSeq" id="WP_013148534.1">
    <property type="nucleotide sequence ID" value="NC_014207.1"/>
</dbReference>
<dbReference type="InterPro" id="IPR044068">
    <property type="entry name" value="CB"/>
</dbReference>
<keyword evidence="2" id="KW-0229">DNA integration</keyword>
<dbReference type="OrthoDB" id="9801717at2"/>
<evidence type="ECO:0000313" key="9">
    <source>
        <dbReference type="Proteomes" id="UP000000383"/>
    </source>
</evidence>
<evidence type="ECO:0000313" key="8">
    <source>
        <dbReference type="EMBL" id="ADI30222.1"/>
    </source>
</evidence>
<dbReference type="PROSITE" id="PS51898">
    <property type="entry name" value="TYR_RECOMBINASE"/>
    <property type="match status" value="1"/>
</dbReference>
<evidence type="ECO:0000259" key="6">
    <source>
        <dbReference type="PROSITE" id="PS51898"/>
    </source>
</evidence>
<gene>
    <name evidence="8" type="ordered locus">M301_1848</name>
</gene>
<dbReference type="eggNOG" id="COG4974">
    <property type="taxonomic scope" value="Bacteria"/>
</dbReference>
<dbReference type="InterPro" id="IPR004107">
    <property type="entry name" value="Integrase_SAM-like_N"/>
</dbReference>
<reference evidence="9" key="1">
    <citation type="submission" date="2010-05" db="EMBL/GenBank/DDBJ databases">
        <title>Complete sequence of Methylotenera sp. 301.</title>
        <authorList>
            <person name="Lucas S."/>
            <person name="Copeland A."/>
            <person name="Lapidus A."/>
            <person name="Cheng J.-F."/>
            <person name="Bruce D."/>
            <person name="Goodwin L."/>
            <person name="Pitluck S."/>
            <person name="Clum A."/>
            <person name="Land M."/>
            <person name="Hauser L."/>
            <person name="Kyrpides N."/>
            <person name="Ivanova N."/>
            <person name="Chistoservova L."/>
            <person name="Kalyuzhnaya M."/>
            <person name="Woyke T."/>
        </authorList>
    </citation>
    <scope>NUCLEOTIDE SEQUENCE [LARGE SCALE GENOMIC DNA]</scope>
    <source>
        <strain evidence="9">301</strain>
    </source>
</reference>
<dbReference type="InterPro" id="IPR050090">
    <property type="entry name" value="Tyrosine_recombinase_XerCD"/>
</dbReference>
<accession>D7DJI7</accession>
<dbReference type="Pfam" id="PF13495">
    <property type="entry name" value="Phage_int_SAM_4"/>
    <property type="match status" value="1"/>
</dbReference>
<feature type="domain" description="Tyr recombinase" evidence="6">
    <location>
        <begin position="96"/>
        <end position="311"/>
    </location>
</feature>
<keyword evidence="4" id="KW-0233">DNA recombination</keyword>
<dbReference type="HOGENOM" id="CLU_027562_37_0_4"/>
<dbReference type="PROSITE" id="PS51900">
    <property type="entry name" value="CB"/>
    <property type="match status" value="1"/>
</dbReference>
<dbReference type="EMBL" id="CP002056">
    <property type="protein sequence ID" value="ADI30222.1"/>
    <property type="molecule type" value="Genomic_DNA"/>
</dbReference>
<dbReference type="Gene3D" id="1.10.443.10">
    <property type="entry name" value="Intergrase catalytic core"/>
    <property type="match status" value="1"/>
</dbReference>
<dbReference type="KEGG" id="meh:M301_1848"/>
<dbReference type="Gene3D" id="1.10.150.130">
    <property type="match status" value="1"/>
</dbReference>
<evidence type="ECO:0000259" key="7">
    <source>
        <dbReference type="PROSITE" id="PS51900"/>
    </source>
</evidence>
<keyword evidence="3 5" id="KW-0238">DNA-binding</keyword>
<dbReference type="AlphaFoldDB" id="D7DJI7"/>
<dbReference type="InterPro" id="IPR002104">
    <property type="entry name" value="Integrase_catalytic"/>
</dbReference>
<dbReference type="PANTHER" id="PTHR30349">
    <property type="entry name" value="PHAGE INTEGRASE-RELATED"/>
    <property type="match status" value="1"/>
</dbReference>
<evidence type="ECO:0000256" key="5">
    <source>
        <dbReference type="PROSITE-ProRule" id="PRU01248"/>
    </source>
</evidence>
<feature type="domain" description="Core-binding (CB)" evidence="7">
    <location>
        <begin position="1"/>
        <end position="78"/>
    </location>
</feature>
<proteinExistence type="inferred from homology"/>
<dbReference type="GO" id="GO:0015074">
    <property type="term" value="P:DNA integration"/>
    <property type="evidence" value="ECO:0007669"/>
    <property type="project" value="UniProtKB-KW"/>
</dbReference>
<evidence type="ECO:0000256" key="4">
    <source>
        <dbReference type="ARBA" id="ARBA00023172"/>
    </source>
</evidence>
<reference evidence="8 9" key="2">
    <citation type="journal article" date="2011" name="J. Bacteriol.">
        <title>Genomes of three methylotrophs from a single niche uncover genetic and metabolic divergence of Methylophilaceae.</title>
        <authorList>
            <person name="Lapidus A."/>
            <person name="Clum A."/>
            <person name="Labutti K."/>
            <person name="Kaluzhnaya M.G."/>
            <person name="Lim S."/>
            <person name="Beck D.A."/>
            <person name="Glavina Del Rio T."/>
            <person name="Nolan M."/>
            <person name="Mavromatis K."/>
            <person name="Huntemann M."/>
            <person name="Lucas S."/>
            <person name="Lidstrom M.E."/>
            <person name="Ivanova N."/>
            <person name="Chistoserdova L."/>
        </authorList>
    </citation>
    <scope>NUCLEOTIDE SEQUENCE [LARGE SCALE GENOMIC DNA]</scope>
    <source>
        <strain evidence="8 9">301</strain>
    </source>
</reference>
<protein>
    <submittedName>
        <fullName evidence="8">Integron integrase</fullName>
    </submittedName>
</protein>
<dbReference type="InterPro" id="IPR010998">
    <property type="entry name" value="Integrase_recombinase_N"/>
</dbReference>
<dbReference type="Pfam" id="PF00589">
    <property type="entry name" value="Phage_integrase"/>
    <property type="match status" value="1"/>
</dbReference>
<dbReference type="InterPro" id="IPR011946">
    <property type="entry name" value="Integrase_integron-type"/>
</dbReference>
<organism evidence="8 9">
    <name type="scientific">Methylotenera versatilis (strain 301)</name>
    <dbReference type="NCBI Taxonomy" id="666681"/>
    <lineage>
        <taxon>Bacteria</taxon>
        <taxon>Pseudomonadati</taxon>
        <taxon>Pseudomonadota</taxon>
        <taxon>Betaproteobacteria</taxon>
        <taxon>Nitrosomonadales</taxon>
        <taxon>Methylophilaceae</taxon>
        <taxon>Methylotenera</taxon>
    </lineage>
</organism>
<dbReference type="SUPFAM" id="SSF56349">
    <property type="entry name" value="DNA breaking-rejoining enzymes"/>
    <property type="match status" value="1"/>
</dbReference>
<evidence type="ECO:0000256" key="2">
    <source>
        <dbReference type="ARBA" id="ARBA00022908"/>
    </source>
</evidence>
<dbReference type="Proteomes" id="UP000000383">
    <property type="component" value="Chromosome"/>
</dbReference>
<dbReference type="InterPro" id="IPR013762">
    <property type="entry name" value="Integrase-like_cat_sf"/>
</dbReference>
<evidence type="ECO:0000256" key="3">
    <source>
        <dbReference type="ARBA" id="ARBA00023125"/>
    </source>
</evidence>
<comment type="similarity">
    <text evidence="1">Belongs to the 'phage' integrase family.</text>
</comment>
<dbReference type="STRING" id="666681.M301_1848"/>
<name>D7DJI7_METV0</name>
<dbReference type="NCBIfam" id="TIGR02249">
    <property type="entry name" value="integrase_gron"/>
    <property type="match status" value="1"/>
</dbReference>
<keyword evidence="9" id="KW-1185">Reference proteome</keyword>
<sequence length="313" mass="35662">MDRVRTVCRRRHFSPRNEEAYVHWIRRFIFFHQKRHPDLMGSSEVELFLNYLARDRQVSASTQTIALNAIVFLYNDVLEKPLGLMTGLKRVQRQHRVPVVLTADEVKATFEVMSGTCQLMAQLLYGAGLRVSECIGLRVKDIDFGAKTLTVRDGKGGKDRTTLLPSQLIERLQKHLVMVAQLHSADIAKGGGYAAMPNALYRKYPAASRSIAWQFVFPSKVLRPWQNEFQLARWHMSDTTIQRAFKSALNLAGVRKHASVHTLRHSFATHLLSAGTDIRTIQLLLGHRSLQTTMIYTHVIQATKMVTSPFDRL</sequence>
<dbReference type="InterPro" id="IPR011010">
    <property type="entry name" value="DNA_brk_join_enz"/>
</dbReference>